<dbReference type="CDD" id="cd18787">
    <property type="entry name" value="SF2_C_DEAD"/>
    <property type="match status" value="1"/>
</dbReference>
<evidence type="ECO:0000256" key="7">
    <source>
        <dbReference type="ARBA" id="ARBA00038437"/>
    </source>
</evidence>
<evidence type="ECO:0000313" key="16">
    <source>
        <dbReference type="EMBL" id="SON57649.1"/>
    </source>
</evidence>
<dbReference type="EC" id="3.6.4.13" evidence="1"/>
<dbReference type="Gene3D" id="3.40.50.300">
    <property type="entry name" value="P-loop containing nucleotide triphosphate hydrolases"/>
    <property type="match status" value="2"/>
</dbReference>
<evidence type="ECO:0000256" key="5">
    <source>
        <dbReference type="ARBA" id="ARBA00022806"/>
    </source>
</evidence>
<dbReference type="GO" id="GO:0005829">
    <property type="term" value="C:cytosol"/>
    <property type="evidence" value="ECO:0007669"/>
    <property type="project" value="TreeGrafter"/>
</dbReference>
<dbReference type="GO" id="GO:0009266">
    <property type="term" value="P:response to temperature stimulus"/>
    <property type="evidence" value="ECO:0007669"/>
    <property type="project" value="UniProtKB-ARBA"/>
</dbReference>
<dbReference type="PROSITE" id="PS51194">
    <property type="entry name" value="HELICASE_CTER"/>
    <property type="match status" value="1"/>
</dbReference>
<evidence type="ECO:0000256" key="9">
    <source>
        <dbReference type="ARBA" id="ARBA00074363"/>
    </source>
</evidence>
<dbReference type="PANTHER" id="PTHR47959:SF13">
    <property type="entry name" value="ATP-DEPENDENT RNA HELICASE RHLE"/>
    <property type="match status" value="1"/>
</dbReference>
<keyword evidence="6 11" id="KW-0067">ATP-binding</keyword>
<evidence type="ECO:0000256" key="8">
    <source>
        <dbReference type="ARBA" id="ARBA00047984"/>
    </source>
</evidence>
<feature type="region of interest" description="Disordered" evidence="12">
    <location>
        <begin position="379"/>
        <end position="484"/>
    </location>
</feature>
<evidence type="ECO:0000256" key="3">
    <source>
        <dbReference type="ARBA" id="ARBA00022741"/>
    </source>
</evidence>
<evidence type="ECO:0000256" key="10">
    <source>
        <dbReference type="PROSITE-ProRule" id="PRU00552"/>
    </source>
</evidence>
<dbReference type="SMART" id="SM00490">
    <property type="entry name" value="HELICc"/>
    <property type="match status" value="1"/>
</dbReference>
<feature type="short sequence motif" description="Q motif" evidence="10">
    <location>
        <begin position="6"/>
        <end position="34"/>
    </location>
</feature>
<evidence type="ECO:0000259" key="13">
    <source>
        <dbReference type="PROSITE" id="PS51192"/>
    </source>
</evidence>
<feature type="compositionally biased region" description="Basic and acidic residues" evidence="12">
    <location>
        <begin position="379"/>
        <end position="402"/>
    </location>
</feature>
<reference evidence="17" key="1">
    <citation type="submission" date="2017-09" db="EMBL/GenBank/DDBJ databases">
        <title>Genome sequence of Nannocystis excedens DSM 71.</title>
        <authorList>
            <person name="Blom J."/>
        </authorList>
    </citation>
    <scope>NUCLEOTIDE SEQUENCE [LARGE SCALE GENOMIC DNA]</scope>
    <source>
        <strain evidence="17">type strain: E19</strain>
    </source>
</reference>
<keyword evidence="17" id="KW-1185">Reference proteome</keyword>
<feature type="domain" description="Helicase ATP-binding" evidence="13">
    <location>
        <begin position="37"/>
        <end position="213"/>
    </location>
</feature>
<dbReference type="PANTHER" id="PTHR47959">
    <property type="entry name" value="ATP-DEPENDENT RNA HELICASE RHLE-RELATED"/>
    <property type="match status" value="1"/>
</dbReference>
<dbReference type="GO" id="GO:0003724">
    <property type="term" value="F:RNA helicase activity"/>
    <property type="evidence" value="ECO:0007669"/>
    <property type="project" value="UniProtKB-EC"/>
</dbReference>
<dbReference type="KEGG" id="hdi:HDIA_4108"/>
<dbReference type="InterPro" id="IPR050079">
    <property type="entry name" value="DEAD_box_RNA_helicase"/>
</dbReference>
<dbReference type="InterPro" id="IPR014014">
    <property type="entry name" value="RNA_helicase_DEAD_Q_motif"/>
</dbReference>
<dbReference type="GO" id="GO:0016887">
    <property type="term" value="F:ATP hydrolysis activity"/>
    <property type="evidence" value="ECO:0007669"/>
    <property type="project" value="RHEA"/>
</dbReference>
<evidence type="ECO:0000256" key="12">
    <source>
        <dbReference type="SAM" id="MobiDB-lite"/>
    </source>
</evidence>
<feature type="domain" description="Helicase C-terminal" evidence="14">
    <location>
        <begin position="240"/>
        <end position="387"/>
    </location>
</feature>
<dbReference type="AlphaFoldDB" id="A0A2C9DBU9"/>
<keyword evidence="2" id="KW-0963">Cytoplasm</keyword>
<evidence type="ECO:0000256" key="4">
    <source>
        <dbReference type="ARBA" id="ARBA00022801"/>
    </source>
</evidence>
<dbReference type="EMBL" id="LT960614">
    <property type="protein sequence ID" value="SON57649.1"/>
    <property type="molecule type" value="Genomic_DNA"/>
</dbReference>
<dbReference type="InterPro" id="IPR011545">
    <property type="entry name" value="DEAD/DEAH_box_helicase_dom"/>
</dbReference>
<dbReference type="PROSITE" id="PS00039">
    <property type="entry name" value="DEAD_ATP_HELICASE"/>
    <property type="match status" value="1"/>
</dbReference>
<dbReference type="InterPro" id="IPR014001">
    <property type="entry name" value="Helicase_ATP-bd"/>
</dbReference>
<evidence type="ECO:0000259" key="15">
    <source>
        <dbReference type="PROSITE" id="PS51195"/>
    </source>
</evidence>
<dbReference type="GO" id="GO:0042255">
    <property type="term" value="P:ribosome assembly"/>
    <property type="evidence" value="ECO:0007669"/>
    <property type="project" value="UniProtKB-ARBA"/>
</dbReference>
<feature type="compositionally biased region" description="Low complexity" evidence="12">
    <location>
        <begin position="442"/>
        <end position="461"/>
    </location>
</feature>
<dbReference type="PROSITE" id="PS51195">
    <property type="entry name" value="Q_MOTIF"/>
    <property type="match status" value="1"/>
</dbReference>
<feature type="domain" description="DEAD-box RNA helicase Q" evidence="15">
    <location>
        <begin position="6"/>
        <end position="34"/>
    </location>
</feature>
<dbReference type="InterPro" id="IPR001650">
    <property type="entry name" value="Helicase_C-like"/>
</dbReference>
<keyword evidence="5 11" id="KW-0347">Helicase</keyword>
<evidence type="ECO:0000256" key="1">
    <source>
        <dbReference type="ARBA" id="ARBA00012552"/>
    </source>
</evidence>
<dbReference type="Pfam" id="PF00271">
    <property type="entry name" value="Helicase_C"/>
    <property type="match status" value="1"/>
</dbReference>
<keyword evidence="4 11" id="KW-0378">Hydrolase</keyword>
<comment type="catalytic activity">
    <reaction evidence="8">
        <text>ATP + H2O = ADP + phosphate + H(+)</text>
        <dbReference type="Rhea" id="RHEA:13065"/>
        <dbReference type="ChEBI" id="CHEBI:15377"/>
        <dbReference type="ChEBI" id="CHEBI:15378"/>
        <dbReference type="ChEBI" id="CHEBI:30616"/>
        <dbReference type="ChEBI" id="CHEBI:43474"/>
        <dbReference type="ChEBI" id="CHEBI:456216"/>
        <dbReference type="EC" id="3.6.4.13"/>
    </reaction>
</comment>
<dbReference type="FunFam" id="3.40.50.300:FF:000108">
    <property type="entry name" value="ATP-dependent RNA helicase RhlE"/>
    <property type="match status" value="1"/>
</dbReference>
<dbReference type="Proteomes" id="UP000223606">
    <property type="component" value="Chromosome 1"/>
</dbReference>
<gene>
    <name evidence="16" type="primary">rhlE_2</name>
    <name evidence="16" type="ORF">HDIA_4108</name>
</gene>
<dbReference type="SMART" id="SM00487">
    <property type="entry name" value="DEXDc"/>
    <property type="match status" value="1"/>
</dbReference>
<evidence type="ECO:0000313" key="17">
    <source>
        <dbReference type="Proteomes" id="UP000223606"/>
    </source>
</evidence>
<dbReference type="GO" id="GO:0005524">
    <property type="term" value="F:ATP binding"/>
    <property type="evidence" value="ECO:0007669"/>
    <property type="project" value="UniProtKB-KW"/>
</dbReference>
<evidence type="ECO:0000256" key="6">
    <source>
        <dbReference type="ARBA" id="ARBA00022840"/>
    </source>
</evidence>
<protein>
    <recommendedName>
        <fullName evidence="9">DEAD-box ATP-dependent RNA helicase RhpA</fullName>
        <ecNumber evidence="1">3.6.4.13</ecNumber>
    </recommendedName>
</protein>
<accession>A0A2C9DBU9</accession>
<proteinExistence type="inferred from homology"/>
<evidence type="ECO:0000256" key="2">
    <source>
        <dbReference type="ARBA" id="ARBA00022490"/>
    </source>
</evidence>
<dbReference type="PROSITE" id="PS51192">
    <property type="entry name" value="HELICASE_ATP_BIND_1"/>
    <property type="match status" value="1"/>
</dbReference>
<dbReference type="SUPFAM" id="SSF52540">
    <property type="entry name" value="P-loop containing nucleoside triphosphate hydrolases"/>
    <property type="match status" value="1"/>
</dbReference>
<comment type="similarity">
    <text evidence="7 11">Belongs to the DEAD box helicase family.</text>
</comment>
<organism evidence="16 17">
    <name type="scientific">Hartmannibacter diazotrophicus</name>
    <dbReference type="NCBI Taxonomy" id="1482074"/>
    <lineage>
        <taxon>Bacteria</taxon>
        <taxon>Pseudomonadati</taxon>
        <taxon>Pseudomonadota</taxon>
        <taxon>Alphaproteobacteria</taxon>
        <taxon>Hyphomicrobiales</taxon>
        <taxon>Pleomorphomonadaceae</taxon>
        <taxon>Hartmannibacter</taxon>
    </lineage>
</organism>
<dbReference type="InterPro" id="IPR027417">
    <property type="entry name" value="P-loop_NTPase"/>
</dbReference>
<dbReference type="InterPro" id="IPR044742">
    <property type="entry name" value="DEAD/DEAH_RhlB"/>
</dbReference>
<dbReference type="Pfam" id="PF00270">
    <property type="entry name" value="DEAD"/>
    <property type="match status" value="1"/>
</dbReference>
<dbReference type="GO" id="GO:0003676">
    <property type="term" value="F:nucleic acid binding"/>
    <property type="evidence" value="ECO:0007669"/>
    <property type="project" value="InterPro"/>
</dbReference>
<evidence type="ECO:0000256" key="11">
    <source>
        <dbReference type="RuleBase" id="RU000492"/>
    </source>
</evidence>
<keyword evidence="3 11" id="KW-0547">Nucleotide-binding</keyword>
<sequence length="484" mass="51783">MNVIAPQFAALGLAEPLCRALEAAGYETPTPIQTASIPKVLTGRDLLGLAQTGTGKTAAFCLPILQRLAQNPKKPVPRSMRALILAPTRELALQIAEGMAKYGKFAKLRHTTIFGGVGQGPQVKAMSGGLDIVVATPGRLLDLVEQRLVRLDSVECLVLDEADRMFDMGFIRDVRRIVKLTPKQGRQSLLFSATMPKEIEHLAMEVLSDPDRVAVTPEVVTVERIDQRLYHVPTAAKRGLLSDLLADNDMRRVIVFTRTKHGANRVAEQLEKGGIAAAAIHGNKSQGARQRALSSFRDGSLRVLVATDIAARGIDVPEISHVVNYDLPVEPESYVHRIGRTARAGAEGISISFCDASERGALKQIERLIKRPLPVVGKIDAKPSDEIGGTHERADSGPDRFSRQRQGQKKPNRSGNSPNGNGRHKKPSGSAPRKADAGNRRGGVPTAGPAALAAAVSARDASGGGATMKRRDGSASRHSDSTSA</sequence>
<feature type="compositionally biased region" description="Basic and acidic residues" evidence="12">
    <location>
        <begin position="469"/>
        <end position="484"/>
    </location>
</feature>
<evidence type="ECO:0000259" key="14">
    <source>
        <dbReference type="PROSITE" id="PS51194"/>
    </source>
</evidence>
<dbReference type="InterPro" id="IPR000629">
    <property type="entry name" value="RNA-helicase_DEAD-box_CS"/>
</dbReference>
<dbReference type="CDD" id="cd00268">
    <property type="entry name" value="DEADc"/>
    <property type="match status" value="1"/>
</dbReference>
<name>A0A2C9DBU9_9HYPH</name>